<keyword evidence="3" id="KW-1185">Reference proteome</keyword>
<evidence type="ECO:0000259" key="1">
    <source>
        <dbReference type="Pfam" id="PF13456"/>
    </source>
</evidence>
<accession>A0ABQ8D801</accession>
<organism evidence="2 3">
    <name type="scientific">Brassica napus</name>
    <name type="common">Rape</name>
    <dbReference type="NCBI Taxonomy" id="3708"/>
    <lineage>
        <taxon>Eukaryota</taxon>
        <taxon>Viridiplantae</taxon>
        <taxon>Streptophyta</taxon>
        <taxon>Embryophyta</taxon>
        <taxon>Tracheophyta</taxon>
        <taxon>Spermatophyta</taxon>
        <taxon>Magnoliopsida</taxon>
        <taxon>eudicotyledons</taxon>
        <taxon>Gunneridae</taxon>
        <taxon>Pentapetalae</taxon>
        <taxon>rosids</taxon>
        <taxon>malvids</taxon>
        <taxon>Brassicales</taxon>
        <taxon>Brassicaceae</taxon>
        <taxon>Brassiceae</taxon>
        <taxon>Brassica</taxon>
    </lineage>
</organism>
<dbReference type="InterPro" id="IPR002156">
    <property type="entry name" value="RNaseH_domain"/>
</dbReference>
<proteinExistence type="predicted"/>
<reference evidence="2 3" key="1">
    <citation type="submission" date="2021-05" db="EMBL/GenBank/DDBJ databases">
        <title>Genome Assembly of Synthetic Allotetraploid Brassica napus Reveals Homoeologous Exchanges between Subgenomes.</title>
        <authorList>
            <person name="Davis J.T."/>
        </authorList>
    </citation>
    <scope>NUCLEOTIDE SEQUENCE [LARGE SCALE GENOMIC DNA]</scope>
    <source>
        <strain evidence="3">cv. Da-Ae</strain>
        <tissue evidence="2">Seedling</tissue>
    </source>
</reference>
<comment type="caution">
    <text evidence="2">The sequence shown here is derived from an EMBL/GenBank/DDBJ whole genome shotgun (WGS) entry which is preliminary data.</text>
</comment>
<gene>
    <name evidence="2" type="ORF">HID58_017754</name>
</gene>
<evidence type="ECO:0000313" key="2">
    <source>
        <dbReference type="EMBL" id="KAH0925498.1"/>
    </source>
</evidence>
<dbReference type="Proteomes" id="UP000824890">
    <property type="component" value="Unassembled WGS sequence"/>
</dbReference>
<dbReference type="Pfam" id="PF13456">
    <property type="entry name" value="RVT_3"/>
    <property type="match status" value="1"/>
</dbReference>
<protein>
    <recommendedName>
        <fullName evidence="1">RNase H type-1 domain-containing protein</fullName>
    </recommendedName>
</protein>
<sequence>MFLIHNWMRDINWWKTQFEEVRFVWTHRDANQAADLLAKQSLPGNNRKGTLYRASDDLSTYRIAYIFPNLASHLRILVKIVCPMITILKGQYAESLGCHVTKNNQPIRTFRLDMSNRLKSFLDFTFSFNLEWAGLRLHRL</sequence>
<name>A0ABQ8D801_BRANA</name>
<evidence type="ECO:0000313" key="3">
    <source>
        <dbReference type="Proteomes" id="UP000824890"/>
    </source>
</evidence>
<dbReference type="EMBL" id="JAGKQM010000005">
    <property type="protein sequence ID" value="KAH0925498.1"/>
    <property type="molecule type" value="Genomic_DNA"/>
</dbReference>
<feature type="domain" description="RNase H type-1" evidence="1">
    <location>
        <begin position="4"/>
        <end position="40"/>
    </location>
</feature>